<dbReference type="PANTHER" id="PTHR31038:SF2">
    <property type="entry name" value="PROTEIN RETICULATA-RELATED 1, CHLOROPLASTIC"/>
    <property type="match status" value="1"/>
</dbReference>
<dbReference type="Gramene" id="AUR62033129-RA">
    <property type="protein sequence ID" value="AUR62033129-RA:cds"/>
    <property type="gene ID" value="AUR62033129"/>
</dbReference>
<organism evidence="2 3">
    <name type="scientific">Chenopodium quinoa</name>
    <name type="common">Quinoa</name>
    <dbReference type="NCBI Taxonomy" id="63459"/>
    <lineage>
        <taxon>Eukaryota</taxon>
        <taxon>Viridiplantae</taxon>
        <taxon>Streptophyta</taxon>
        <taxon>Embryophyta</taxon>
        <taxon>Tracheophyta</taxon>
        <taxon>Spermatophyta</taxon>
        <taxon>Magnoliopsida</taxon>
        <taxon>eudicotyledons</taxon>
        <taxon>Gunneridae</taxon>
        <taxon>Pentapetalae</taxon>
        <taxon>Caryophyllales</taxon>
        <taxon>Chenopodiaceae</taxon>
        <taxon>Chenopodioideae</taxon>
        <taxon>Atripliceae</taxon>
        <taxon>Chenopodium</taxon>
    </lineage>
</organism>
<accession>A0A803MPC8</accession>
<dbReference type="Proteomes" id="UP000596660">
    <property type="component" value="Unplaced"/>
</dbReference>
<dbReference type="AlphaFoldDB" id="A0A803MPC8"/>
<protein>
    <submittedName>
        <fullName evidence="2">Uncharacterized protein</fullName>
    </submittedName>
</protein>
<reference evidence="2" key="2">
    <citation type="submission" date="2021-03" db="UniProtKB">
        <authorList>
            <consortium name="EnsemblPlants"/>
        </authorList>
    </citation>
    <scope>IDENTIFICATION</scope>
</reference>
<reference evidence="2" key="1">
    <citation type="journal article" date="2017" name="Nature">
        <title>The genome of Chenopodium quinoa.</title>
        <authorList>
            <person name="Jarvis D.E."/>
            <person name="Ho Y.S."/>
            <person name="Lightfoot D.J."/>
            <person name="Schmoeckel S.M."/>
            <person name="Li B."/>
            <person name="Borm T.J.A."/>
            <person name="Ohyanagi H."/>
            <person name="Mineta K."/>
            <person name="Michell C.T."/>
            <person name="Saber N."/>
            <person name="Kharbatia N.M."/>
            <person name="Rupper R.R."/>
            <person name="Sharp A.R."/>
            <person name="Dally N."/>
            <person name="Boughton B.A."/>
            <person name="Woo Y.H."/>
            <person name="Gao G."/>
            <person name="Schijlen E.G.W.M."/>
            <person name="Guo X."/>
            <person name="Momin A.A."/>
            <person name="Negrao S."/>
            <person name="Al-Babili S."/>
            <person name="Gehring C."/>
            <person name="Roessner U."/>
            <person name="Jung C."/>
            <person name="Murphy K."/>
            <person name="Arold S.T."/>
            <person name="Gojobori T."/>
            <person name="van der Linden C.G."/>
            <person name="van Loo E.N."/>
            <person name="Jellen E.N."/>
            <person name="Maughan P.J."/>
            <person name="Tester M."/>
        </authorList>
    </citation>
    <scope>NUCLEOTIDE SEQUENCE [LARGE SCALE GENOMIC DNA]</scope>
    <source>
        <strain evidence="2">cv. PI 614886</strain>
    </source>
</reference>
<dbReference type="GO" id="GO:0009706">
    <property type="term" value="C:chloroplast inner membrane"/>
    <property type="evidence" value="ECO:0007669"/>
    <property type="project" value="TreeGrafter"/>
</dbReference>
<feature type="compositionally biased region" description="Low complexity" evidence="1">
    <location>
        <begin position="120"/>
        <end position="132"/>
    </location>
</feature>
<evidence type="ECO:0000256" key="1">
    <source>
        <dbReference type="SAM" id="MobiDB-lite"/>
    </source>
</evidence>
<name>A0A803MPC8_CHEQI</name>
<dbReference type="GO" id="GO:0099402">
    <property type="term" value="P:plant organ development"/>
    <property type="evidence" value="ECO:0007669"/>
    <property type="project" value="TreeGrafter"/>
</dbReference>
<keyword evidence="3" id="KW-1185">Reference proteome</keyword>
<proteinExistence type="predicted"/>
<evidence type="ECO:0000313" key="2">
    <source>
        <dbReference type="EnsemblPlants" id="AUR62033129-RA:cds"/>
    </source>
</evidence>
<sequence length="239" mass="26353">MAGGGSTSSNPPKQRKRVEAESPDAESSPSATLSLKRAKDGSAFSCCEECNSSVSVALIDMHNCSIEAKIKMSLAATVVEKSAELRRSQLRGLILSLNQTRKESRSSSRQTADKAANNISRTTTSKRTTTPTEAYNSRNQQRPLFDRVFIDAVLSEWQKTLLELPTGIRQACEPDAISLAQLVKYLLNEARPSITRALQRGLRKDMSREFLGRIMADPSFLHKLLFEQFVTIACSVGQN</sequence>
<feature type="region of interest" description="Disordered" evidence="1">
    <location>
        <begin position="1"/>
        <end position="34"/>
    </location>
</feature>
<dbReference type="EnsemblPlants" id="AUR62033129-RA">
    <property type="protein sequence ID" value="AUR62033129-RA:cds"/>
    <property type="gene ID" value="AUR62033129"/>
</dbReference>
<feature type="region of interest" description="Disordered" evidence="1">
    <location>
        <begin position="99"/>
        <end position="137"/>
    </location>
</feature>
<evidence type="ECO:0000313" key="3">
    <source>
        <dbReference type="Proteomes" id="UP000596660"/>
    </source>
</evidence>
<dbReference type="PANTHER" id="PTHR31038">
    <property type="entry name" value="EXPRESSED PROTEIN-RELATED"/>
    <property type="match status" value="1"/>
</dbReference>